<accession>A0A0F9C7X5</accession>
<comment type="caution">
    <text evidence="1">The sequence shown here is derived from an EMBL/GenBank/DDBJ whole genome shotgun (WGS) entry which is preliminary data.</text>
</comment>
<evidence type="ECO:0000313" key="1">
    <source>
        <dbReference type="EMBL" id="KKL45483.1"/>
    </source>
</evidence>
<protein>
    <submittedName>
        <fullName evidence="1">Uncharacterized protein</fullName>
    </submittedName>
</protein>
<dbReference type="AlphaFoldDB" id="A0A0F9C7X5"/>
<dbReference type="EMBL" id="LAZR01034370">
    <property type="protein sequence ID" value="KKL45483.1"/>
    <property type="molecule type" value="Genomic_DNA"/>
</dbReference>
<organism evidence="1">
    <name type="scientific">marine sediment metagenome</name>
    <dbReference type="NCBI Taxonomy" id="412755"/>
    <lineage>
        <taxon>unclassified sequences</taxon>
        <taxon>metagenomes</taxon>
        <taxon>ecological metagenomes</taxon>
    </lineage>
</organism>
<reference evidence="1" key="1">
    <citation type="journal article" date="2015" name="Nature">
        <title>Complex archaea that bridge the gap between prokaryotes and eukaryotes.</title>
        <authorList>
            <person name="Spang A."/>
            <person name="Saw J.H."/>
            <person name="Jorgensen S.L."/>
            <person name="Zaremba-Niedzwiedzka K."/>
            <person name="Martijn J."/>
            <person name="Lind A.E."/>
            <person name="van Eijk R."/>
            <person name="Schleper C."/>
            <person name="Guy L."/>
            <person name="Ettema T.J."/>
        </authorList>
    </citation>
    <scope>NUCLEOTIDE SEQUENCE</scope>
</reference>
<sequence length="42" mass="4796">EEKIDGTLGHVYCGYRVDQVLASDFGNPKNWGKEYFESEADK</sequence>
<proteinExistence type="predicted"/>
<gene>
    <name evidence="1" type="ORF">LCGC14_2355260</name>
</gene>
<feature type="non-terminal residue" evidence="1">
    <location>
        <position position="1"/>
    </location>
</feature>
<name>A0A0F9C7X5_9ZZZZ</name>